<sequence>MDLVLLATGYRHTLPYAQALFGDEQHPDMYLTAFARTPGLYGIGFVETNSGAYILMDMLSQMVAQHIADRMRRPGAWEAFEKHVANDRPDLSGGIRFVDSPRHTGYVDSPTIRKYLKSVSKRMGWTLRSLGAASLIEGQSSHPHEPEGVCACQHVEHTP</sequence>
<dbReference type="Proteomes" id="UP001157125">
    <property type="component" value="Unassembled WGS sequence"/>
</dbReference>
<comment type="caution">
    <text evidence="1">The sequence shown here is derived from an EMBL/GenBank/DDBJ whole genome shotgun (WGS) entry which is preliminary data.</text>
</comment>
<evidence type="ECO:0000313" key="2">
    <source>
        <dbReference type="Proteomes" id="UP001157125"/>
    </source>
</evidence>
<proteinExistence type="predicted"/>
<name>A0ABQ6IGR3_9MICO</name>
<gene>
    <name evidence="1" type="ORF">GCM10025876_31380</name>
</gene>
<keyword evidence="2" id="KW-1185">Reference proteome</keyword>
<evidence type="ECO:0000313" key="1">
    <source>
        <dbReference type="EMBL" id="GMA36934.1"/>
    </source>
</evidence>
<organism evidence="1 2">
    <name type="scientific">Demequina litorisediminis</name>
    <dbReference type="NCBI Taxonomy" id="1849022"/>
    <lineage>
        <taxon>Bacteria</taxon>
        <taxon>Bacillati</taxon>
        <taxon>Actinomycetota</taxon>
        <taxon>Actinomycetes</taxon>
        <taxon>Micrococcales</taxon>
        <taxon>Demequinaceae</taxon>
        <taxon>Demequina</taxon>
    </lineage>
</organism>
<protein>
    <submittedName>
        <fullName evidence="1">Uncharacterized protein</fullName>
    </submittedName>
</protein>
<reference evidence="2" key="1">
    <citation type="journal article" date="2019" name="Int. J. Syst. Evol. Microbiol.">
        <title>The Global Catalogue of Microorganisms (GCM) 10K type strain sequencing project: providing services to taxonomists for standard genome sequencing and annotation.</title>
        <authorList>
            <consortium name="The Broad Institute Genomics Platform"/>
            <consortium name="The Broad Institute Genome Sequencing Center for Infectious Disease"/>
            <person name="Wu L."/>
            <person name="Ma J."/>
        </authorList>
    </citation>
    <scope>NUCLEOTIDE SEQUENCE [LARGE SCALE GENOMIC DNA]</scope>
    <source>
        <strain evidence="2">NBRC 112299</strain>
    </source>
</reference>
<accession>A0ABQ6IGR3</accession>
<dbReference type="RefSeq" id="WP_284328857.1">
    <property type="nucleotide sequence ID" value="NZ_BSUN01000001.1"/>
</dbReference>
<dbReference type="EMBL" id="BSUN01000001">
    <property type="protein sequence ID" value="GMA36934.1"/>
    <property type="molecule type" value="Genomic_DNA"/>
</dbReference>